<evidence type="ECO:0000256" key="5">
    <source>
        <dbReference type="SAM" id="MobiDB-lite"/>
    </source>
</evidence>
<comment type="similarity">
    <text evidence="4">Belongs to the glycosyl hydrolase 24 family.</text>
</comment>
<dbReference type="GO" id="GO:0009253">
    <property type="term" value="P:peptidoglycan catabolic process"/>
    <property type="evidence" value="ECO:0007669"/>
    <property type="project" value="InterPro"/>
</dbReference>
<accession>A0AA96WHL1</accession>
<dbReference type="InterPro" id="IPR033907">
    <property type="entry name" value="Endolysin_autolysin"/>
</dbReference>
<keyword evidence="4" id="KW-0326">Glycosidase</keyword>
<dbReference type="GO" id="GO:0031640">
    <property type="term" value="P:killing of cells of another organism"/>
    <property type="evidence" value="ECO:0007669"/>
    <property type="project" value="UniProtKB-KW"/>
</dbReference>
<dbReference type="InterPro" id="IPR023346">
    <property type="entry name" value="Lysozyme-like_dom_sf"/>
</dbReference>
<evidence type="ECO:0000313" key="6">
    <source>
        <dbReference type="EMBL" id="WNZ25658.1"/>
    </source>
</evidence>
<dbReference type="PANTHER" id="PTHR38107">
    <property type="match status" value="1"/>
</dbReference>
<organism evidence="6">
    <name type="scientific">Leptolyngbya sp. NK1-12</name>
    <dbReference type="NCBI Taxonomy" id="2547451"/>
    <lineage>
        <taxon>Bacteria</taxon>
        <taxon>Bacillati</taxon>
        <taxon>Cyanobacteriota</taxon>
        <taxon>Cyanophyceae</taxon>
        <taxon>Leptolyngbyales</taxon>
        <taxon>Leptolyngbyaceae</taxon>
        <taxon>Leptolyngbya group</taxon>
        <taxon>Leptolyngbya</taxon>
    </lineage>
</organism>
<gene>
    <name evidence="6" type="ORF">HJG54_24355</name>
</gene>
<name>A0AA96WHL1_9CYAN</name>
<dbReference type="GO" id="GO:0042742">
    <property type="term" value="P:defense response to bacterium"/>
    <property type="evidence" value="ECO:0007669"/>
    <property type="project" value="UniProtKB-KW"/>
</dbReference>
<evidence type="ECO:0000256" key="1">
    <source>
        <dbReference type="ARBA" id="ARBA00022529"/>
    </source>
</evidence>
<dbReference type="Gene3D" id="1.10.530.40">
    <property type="match status" value="1"/>
</dbReference>
<dbReference type="InterPro" id="IPR023347">
    <property type="entry name" value="Lysozyme_dom_sf"/>
</dbReference>
<dbReference type="GO" id="GO:0016998">
    <property type="term" value="P:cell wall macromolecule catabolic process"/>
    <property type="evidence" value="ECO:0007669"/>
    <property type="project" value="InterPro"/>
</dbReference>
<dbReference type="GO" id="GO:0003796">
    <property type="term" value="F:lysozyme activity"/>
    <property type="evidence" value="ECO:0007669"/>
    <property type="project" value="UniProtKB-EC"/>
</dbReference>
<dbReference type="Pfam" id="PF00959">
    <property type="entry name" value="Phage_lysozyme"/>
    <property type="match status" value="1"/>
</dbReference>
<dbReference type="EC" id="3.2.1.17" evidence="4"/>
<feature type="region of interest" description="Disordered" evidence="5">
    <location>
        <begin position="87"/>
        <end position="107"/>
    </location>
</feature>
<reference evidence="6" key="1">
    <citation type="submission" date="2020-05" db="EMBL/GenBank/DDBJ databases">
        <authorList>
            <person name="Zhu T."/>
            <person name="Keshari N."/>
            <person name="Lu X."/>
        </authorList>
    </citation>
    <scope>NUCLEOTIDE SEQUENCE</scope>
    <source>
        <strain evidence="6">NK1-12</strain>
    </source>
</reference>
<dbReference type="InterPro" id="IPR051018">
    <property type="entry name" value="Bacteriophage_GH24"/>
</dbReference>
<dbReference type="InterPro" id="IPR002196">
    <property type="entry name" value="Glyco_hydro_24"/>
</dbReference>
<dbReference type="AlphaFoldDB" id="A0AA96WHL1"/>
<feature type="compositionally biased region" description="Polar residues" evidence="5">
    <location>
        <begin position="87"/>
        <end position="97"/>
    </location>
</feature>
<dbReference type="EMBL" id="CP053586">
    <property type="protein sequence ID" value="WNZ25658.1"/>
    <property type="molecule type" value="Genomic_DNA"/>
</dbReference>
<dbReference type="SUPFAM" id="SSF53955">
    <property type="entry name" value="Lysozyme-like"/>
    <property type="match status" value="1"/>
</dbReference>
<sequence>MLSNILRIVPTARTEKNQPQALPKHQFFAACPDAHTVTTHTVTAVAPQQSQSELYGHTADELYGQNSSDYSVQLSPPLVTLRPLHQDFTQSPGSTPAVTKPASSLPPHSPVPLLERINDWVNHWLDGTADHPAEPGRANSTHRAIGSAWLTKPRINQQGLGLLRQFEPLPSYSEQTIREIEQAVLRQVKVPLTANQFSALVSLTYSLGEANLRRSTLLKYLNTGRYQAAAREFDRWVYVGPNRKPDLVVRRAAERKLFLQND</sequence>
<keyword evidence="1 4" id="KW-0929">Antimicrobial</keyword>
<dbReference type="PANTHER" id="PTHR38107:SF4">
    <property type="entry name" value="LYSOZYME"/>
    <property type="match status" value="1"/>
</dbReference>
<keyword evidence="3" id="KW-1035">Host cytoplasm</keyword>
<keyword evidence="2 4" id="KW-0081">Bacteriolytic enzyme</keyword>
<comment type="catalytic activity">
    <reaction evidence="4">
        <text>Hydrolysis of (1-&gt;4)-beta-linkages between N-acetylmuramic acid and N-acetyl-D-glucosamine residues in a peptidoglycan and between N-acetyl-D-glucosamine residues in chitodextrins.</text>
        <dbReference type="EC" id="3.2.1.17"/>
    </reaction>
</comment>
<evidence type="ECO:0000256" key="4">
    <source>
        <dbReference type="RuleBase" id="RU003788"/>
    </source>
</evidence>
<evidence type="ECO:0000256" key="2">
    <source>
        <dbReference type="ARBA" id="ARBA00022638"/>
    </source>
</evidence>
<keyword evidence="4" id="KW-0378">Hydrolase</keyword>
<dbReference type="CDD" id="cd00737">
    <property type="entry name" value="lyz_endolysin_autolysin"/>
    <property type="match status" value="1"/>
</dbReference>
<dbReference type="RefSeq" id="WP_316431819.1">
    <property type="nucleotide sequence ID" value="NZ_CP053586.1"/>
</dbReference>
<protein>
    <recommendedName>
        <fullName evidence="4">Lysozyme</fullName>
        <ecNumber evidence="4">3.2.1.17</ecNumber>
    </recommendedName>
</protein>
<evidence type="ECO:0000256" key="3">
    <source>
        <dbReference type="ARBA" id="ARBA00023200"/>
    </source>
</evidence>
<proteinExistence type="inferred from homology"/>